<dbReference type="EMBL" id="BMEX01000024">
    <property type="protein sequence ID" value="GGA57288.1"/>
    <property type="molecule type" value="Genomic_DNA"/>
</dbReference>
<sequence length="49" mass="5580">MTGDGSEGRAWRRDFDDKSRKIMTEDNVSFPNTLCFGGEPGDVRKWVSK</sequence>
<dbReference type="Proteomes" id="UP000617979">
    <property type="component" value="Unassembled WGS sequence"/>
</dbReference>
<proteinExistence type="predicted"/>
<reference evidence="2" key="1">
    <citation type="journal article" date="2019" name="Int. J. Syst. Evol. Microbiol.">
        <title>The Global Catalogue of Microorganisms (GCM) 10K type strain sequencing project: providing services to taxonomists for standard genome sequencing and annotation.</title>
        <authorList>
            <consortium name="The Broad Institute Genomics Platform"/>
            <consortium name="The Broad Institute Genome Sequencing Center for Infectious Disease"/>
            <person name="Wu L."/>
            <person name="Ma J."/>
        </authorList>
    </citation>
    <scope>NUCLEOTIDE SEQUENCE [LARGE SCALE GENOMIC DNA]</scope>
    <source>
        <strain evidence="2">CGMCC 1.12404</strain>
    </source>
</reference>
<keyword evidence="2" id="KW-1185">Reference proteome</keyword>
<protein>
    <submittedName>
        <fullName evidence="1">Uncharacterized protein</fullName>
    </submittedName>
</protein>
<gene>
    <name evidence="1" type="ORF">GCM10007416_33120</name>
</gene>
<evidence type="ECO:0000313" key="1">
    <source>
        <dbReference type="EMBL" id="GGA57288.1"/>
    </source>
</evidence>
<name>A0ABQ1H4A1_9BACL</name>
<accession>A0ABQ1H4A1</accession>
<organism evidence="1 2">
    <name type="scientific">Kroppenstedtia guangzhouensis</name>
    <dbReference type="NCBI Taxonomy" id="1274356"/>
    <lineage>
        <taxon>Bacteria</taxon>
        <taxon>Bacillati</taxon>
        <taxon>Bacillota</taxon>
        <taxon>Bacilli</taxon>
        <taxon>Bacillales</taxon>
        <taxon>Thermoactinomycetaceae</taxon>
        <taxon>Kroppenstedtia</taxon>
    </lineage>
</organism>
<comment type="caution">
    <text evidence="1">The sequence shown here is derived from an EMBL/GenBank/DDBJ whole genome shotgun (WGS) entry which is preliminary data.</text>
</comment>
<evidence type="ECO:0000313" key="2">
    <source>
        <dbReference type="Proteomes" id="UP000617979"/>
    </source>
</evidence>